<evidence type="ECO:0000313" key="1">
    <source>
        <dbReference type="EMBL" id="EEQ48438.1"/>
    </source>
</evidence>
<proteinExistence type="predicted"/>
<keyword evidence="2" id="KW-1185">Reference proteome</keyword>
<dbReference type="STRING" id="638302.HMPREF0908_1418"/>
<comment type="caution">
    <text evidence="1">The sequence shown here is derived from an EMBL/GenBank/DDBJ whole genome shotgun (WGS) entry which is preliminary data.</text>
</comment>
<gene>
    <name evidence="1" type="ORF">HMPREF0908_1418</name>
</gene>
<name>C4V4H4_9FIRM</name>
<protein>
    <submittedName>
        <fullName evidence="1">Uncharacterized protein</fullName>
    </submittedName>
</protein>
<evidence type="ECO:0000313" key="2">
    <source>
        <dbReference type="Proteomes" id="UP000005309"/>
    </source>
</evidence>
<sequence length="54" mass="6215">MKGIRADFQRGFFFVQHIRHGWTCCEGGGFEIVLREELREGMCCHTVTAIKIIS</sequence>
<accession>C4V4H4</accession>
<organism evidence="1 2">
    <name type="scientific">Selenomonas flueggei ATCC 43531</name>
    <dbReference type="NCBI Taxonomy" id="638302"/>
    <lineage>
        <taxon>Bacteria</taxon>
        <taxon>Bacillati</taxon>
        <taxon>Bacillota</taxon>
        <taxon>Negativicutes</taxon>
        <taxon>Selenomonadales</taxon>
        <taxon>Selenomonadaceae</taxon>
        <taxon>Selenomonas</taxon>
    </lineage>
</organism>
<dbReference type="Proteomes" id="UP000005309">
    <property type="component" value="Unassembled WGS sequence"/>
</dbReference>
<dbReference type="RefSeq" id="WP_006690152.1">
    <property type="nucleotide sequence ID" value="NZ_GG694006.1"/>
</dbReference>
<dbReference type="EMBL" id="ACLA01000020">
    <property type="protein sequence ID" value="EEQ48438.1"/>
    <property type="molecule type" value="Genomic_DNA"/>
</dbReference>
<reference evidence="1 2" key="1">
    <citation type="submission" date="2009-04" db="EMBL/GenBank/DDBJ databases">
        <authorList>
            <person name="Qin X."/>
            <person name="Bachman B."/>
            <person name="Battles P."/>
            <person name="Bell A."/>
            <person name="Bess C."/>
            <person name="Bickham C."/>
            <person name="Chaboub L."/>
            <person name="Chen D."/>
            <person name="Coyle M."/>
            <person name="Deiros D.R."/>
            <person name="Dinh H."/>
            <person name="Forbes L."/>
            <person name="Fowler G."/>
            <person name="Francisco L."/>
            <person name="Fu Q."/>
            <person name="Gubbala S."/>
            <person name="Hale W."/>
            <person name="Han Y."/>
            <person name="Hemphill L."/>
            <person name="Highlander S.K."/>
            <person name="Hirani K."/>
            <person name="Hogues M."/>
            <person name="Jackson L."/>
            <person name="Jakkamsetti A."/>
            <person name="Javaid M."/>
            <person name="Jiang H."/>
            <person name="Korchina V."/>
            <person name="Kovar C."/>
            <person name="Lara F."/>
            <person name="Lee S."/>
            <person name="Mata R."/>
            <person name="Mathew T."/>
            <person name="Moen C."/>
            <person name="Morales K."/>
            <person name="Munidasa M."/>
            <person name="Nazareth L."/>
            <person name="Ngo R."/>
            <person name="Nguyen L."/>
            <person name="Okwuonu G."/>
            <person name="Ongeri F."/>
            <person name="Patil S."/>
            <person name="Petrosino J."/>
            <person name="Pham C."/>
            <person name="Pham P."/>
            <person name="Pu L.-L."/>
            <person name="Puazo M."/>
            <person name="Raj R."/>
            <person name="Reid J."/>
            <person name="Rouhana J."/>
            <person name="Saada N."/>
            <person name="Shang Y."/>
            <person name="Simmons D."/>
            <person name="Thornton R."/>
            <person name="Warren J."/>
            <person name="Weissenberger G."/>
            <person name="Zhang J."/>
            <person name="Zhang L."/>
            <person name="Zhou C."/>
            <person name="Zhu D."/>
            <person name="Muzny D."/>
            <person name="Worley K."/>
            <person name="Gibbs R."/>
        </authorList>
    </citation>
    <scope>NUCLEOTIDE SEQUENCE [LARGE SCALE GENOMIC DNA]</scope>
    <source>
        <strain evidence="1 2">ATCC 43531</strain>
    </source>
</reference>
<dbReference type="AlphaFoldDB" id="C4V4H4"/>
<dbReference type="HOGENOM" id="CLU_3047914_0_0_9"/>